<dbReference type="eggNOG" id="ENOG5033CV6">
    <property type="taxonomic scope" value="Bacteria"/>
</dbReference>
<organism evidence="1 2">
    <name type="scientific">Alkaliphilus metalliredigens (strain QYMF)</name>
    <dbReference type="NCBI Taxonomy" id="293826"/>
    <lineage>
        <taxon>Bacteria</taxon>
        <taxon>Bacillati</taxon>
        <taxon>Bacillota</taxon>
        <taxon>Clostridia</taxon>
        <taxon>Peptostreptococcales</taxon>
        <taxon>Natronincolaceae</taxon>
        <taxon>Alkaliphilus</taxon>
    </lineage>
</organism>
<dbReference type="HOGENOM" id="CLU_2930893_0_0_9"/>
<dbReference type="KEGG" id="amt:Amet_2415"/>
<accession>A6TQV1</accession>
<evidence type="ECO:0000313" key="2">
    <source>
        <dbReference type="Proteomes" id="UP000001572"/>
    </source>
</evidence>
<dbReference type="EMBL" id="CP000724">
    <property type="protein sequence ID" value="ABR48569.1"/>
    <property type="molecule type" value="Genomic_DNA"/>
</dbReference>
<proteinExistence type="predicted"/>
<reference evidence="2" key="1">
    <citation type="journal article" date="2016" name="Genome Announc.">
        <title>Complete genome sequence of Alkaliphilus metalliredigens strain QYMF, an alkaliphilic and metal-reducing bacterium isolated from borax-contaminated leachate ponds.</title>
        <authorList>
            <person name="Hwang C."/>
            <person name="Copeland A."/>
            <person name="Lucas S."/>
            <person name="Lapidus A."/>
            <person name="Barry K."/>
            <person name="Detter J.C."/>
            <person name="Glavina Del Rio T."/>
            <person name="Hammon N."/>
            <person name="Israni S."/>
            <person name="Dalin E."/>
            <person name="Tice H."/>
            <person name="Pitluck S."/>
            <person name="Chertkov O."/>
            <person name="Brettin T."/>
            <person name="Bruce D."/>
            <person name="Han C."/>
            <person name="Schmutz J."/>
            <person name="Larimer F."/>
            <person name="Land M.L."/>
            <person name="Hauser L."/>
            <person name="Kyrpides N."/>
            <person name="Mikhailova N."/>
            <person name="Ye Q."/>
            <person name="Zhou J."/>
            <person name="Richardson P."/>
            <person name="Fields M.W."/>
        </authorList>
    </citation>
    <scope>NUCLEOTIDE SEQUENCE [LARGE SCALE GENOMIC DNA]</scope>
    <source>
        <strain evidence="2">QYMF</strain>
    </source>
</reference>
<evidence type="ECO:0000313" key="1">
    <source>
        <dbReference type="EMBL" id="ABR48569.1"/>
    </source>
</evidence>
<gene>
    <name evidence="1" type="ordered locus">Amet_2415</name>
</gene>
<sequence length="60" mass="6926">MARKKAEKILEKDGVIYFKATKPLTKQEHEQLSDKVRYESEKTELKIVLVPFSCDLGGEE</sequence>
<protein>
    <submittedName>
        <fullName evidence="1">Uncharacterized protein</fullName>
    </submittedName>
</protein>
<keyword evidence="2" id="KW-1185">Reference proteome</keyword>
<dbReference type="AlphaFoldDB" id="A6TQV1"/>
<dbReference type="STRING" id="293826.Amet_2415"/>
<dbReference type="Proteomes" id="UP000001572">
    <property type="component" value="Chromosome"/>
</dbReference>
<name>A6TQV1_ALKMQ</name>